<accession>L8HAK0</accession>
<organism evidence="2 3">
    <name type="scientific">Acanthamoeba castellanii (strain ATCC 30010 / Neff)</name>
    <dbReference type="NCBI Taxonomy" id="1257118"/>
    <lineage>
        <taxon>Eukaryota</taxon>
        <taxon>Amoebozoa</taxon>
        <taxon>Discosea</taxon>
        <taxon>Longamoebia</taxon>
        <taxon>Centramoebida</taxon>
        <taxon>Acanthamoebidae</taxon>
        <taxon>Acanthamoeba</taxon>
    </lineage>
</organism>
<proteinExistence type="predicted"/>
<evidence type="ECO:0000313" key="2">
    <source>
        <dbReference type="EMBL" id="ELR22272.1"/>
    </source>
</evidence>
<feature type="region of interest" description="Disordered" evidence="1">
    <location>
        <begin position="97"/>
        <end position="135"/>
    </location>
</feature>
<dbReference type="KEGG" id="acan:ACA1_251540"/>
<keyword evidence="3" id="KW-1185">Reference proteome</keyword>
<dbReference type="EMBL" id="KB007885">
    <property type="protein sequence ID" value="ELR22272.1"/>
    <property type="molecule type" value="Genomic_DNA"/>
</dbReference>
<dbReference type="AlphaFoldDB" id="L8HAK0"/>
<dbReference type="Proteomes" id="UP000011083">
    <property type="component" value="Unassembled WGS sequence"/>
</dbReference>
<evidence type="ECO:0000313" key="3">
    <source>
        <dbReference type="Proteomes" id="UP000011083"/>
    </source>
</evidence>
<dbReference type="RefSeq" id="XP_004367528.1">
    <property type="nucleotide sequence ID" value="XM_004367471.1"/>
</dbReference>
<dbReference type="GeneID" id="14923201"/>
<dbReference type="VEuPathDB" id="AmoebaDB:ACA1_251540"/>
<feature type="compositionally biased region" description="Low complexity" evidence="1">
    <location>
        <begin position="103"/>
        <end position="114"/>
    </location>
</feature>
<gene>
    <name evidence="2" type="ORF">ACA1_251540</name>
</gene>
<evidence type="ECO:0000256" key="1">
    <source>
        <dbReference type="SAM" id="MobiDB-lite"/>
    </source>
</evidence>
<protein>
    <submittedName>
        <fullName evidence="2">Uncharacterized protein</fullName>
    </submittedName>
</protein>
<reference evidence="2 3" key="1">
    <citation type="journal article" date="2013" name="Genome Biol.">
        <title>Genome of Acanthamoeba castellanii highlights extensive lateral gene transfer and early evolution of tyrosine kinase signaling.</title>
        <authorList>
            <person name="Clarke M."/>
            <person name="Lohan A.J."/>
            <person name="Liu B."/>
            <person name="Lagkouvardos I."/>
            <person name="Roy S."/>
            <person name="Zafar N."/>
            <person name="Bertelli C."/>
            <person name="Schilde C."/>
            <person name="Kianianmomeni A."/>
            <person name="Burglin T.R."/>
            <person name="Frech C."/>
            <person name="Turcotte B."/>
            <person name="Kopec K.O."/>
            <person name="Synnott J.M."/>
            <person name="Choo C."/>
            <person name="Paponov I."/>
            <person name="Finkler A."/>
            <person name="Soon Heng Tan C."/>
            <person name="Hutchins A.P."/>
            <person name="Weinmeier T."/>
            <person name="Rattei T."/>
            <person name="Chu J.S."/>
            <person name="Gimenez G."/>
            <person name="Irimia M."/>
            <person name="Rigden D.J."/>
            <person name="Fitzpatrick D.A."/>
            <person name="Lorenzo-Morales J."/>
            <person name="Bateman A."/>
            <person name="Chiu C.H."/>
            <person name="Tang P."/>
            <person name="Hegemann P."/>
            <person name="Fromm H."/>
            <person name="Raoult D."/>
            <person name="Greub G."/>
            <person name="Miranda-Saavedra D."/>
            <person name="Chen N."/>
            <person name="Nash P."/>
            <person name="Ginger M.L."/>
            <person name="Horn M."/>
            <person name="Schaap P."/>
            <person name="Caler L."/>
            <person name="Loftus B."/>
        </authorList>
    </citation>
    <scope>NUCLEOTIDE SEQUENCE [LARGE SCALE GENOMIC DNA]</scope>
    <source>
        <strain evidence="2 3">Neff</strain>
    </source>
</reference>
<sequence>MYSQRLLGSRSTAVLEAQRETRRIPIMQKWRAGAIKTRDQVHKKAERTKRNQERCEYQRVKLHLKQGTLYEYVEGKTADEETKRKWFHQHFGHVQPKSRLAEEVTTGSSSEGASSPPPQQQSFVDLDAESVRVSQ</sequence>
<name>L8HAK0_ACACF</name>